<proteinExistence type="predicted"/>
<dbReference type="Proteomes" id="UP000038045">
    <property type="component" value="Unplaced"/>
</dbReference>
<organism evidence="1 2">
    <name type="scientific">Parastrongyloides trichosuri</name>
    <name type="common">Possum-specific nematode worm</name>
    <dbReference type="NCBI Taxonomy" id="131310"/>
    <lineage>
        <taxon>Eukaryota</taxon>
        <taxon>Metazoa</taxon>
        <taxon>Ecdysozoa</taxon>
        <taxon>Nematoda</taxon>
        <taxon>Chromadorea</taxon>
        <taxon>Rhabditida</taxon>
        <taxon>Tylenchina</taxon>
        <taxon>Panagrolaimomorpha</taxon>
        <taxon>Strongyloidoidea</taxon>
        <taxon>Strongyloididae</taxon>
        <taxon>Parastrongyloides</taxon>
    </lineage>
</organism>
<evidence type="ECO:0000313" key="2">
    <source>
        <dbReference type="WBParaSite" id="PTRK_0001792300.1"/>
    </source>
</evidence>
<dbReference type="WBParaSite" id="PTRK_0001792300.1">
    <property type="protein sequence ID" value="PTRK_0001792300.1"/>
    <property type="gene ID" value="PTRK_0001792300"/>
</dbReference>
<dbReference type="AlphaFoldDB" id="A0A0N5A7E1"/>
<sequence length="141" mass="16077">MSKTVPPPVPLIKPRLESFNSFYSTLPDGSRQKPIPFPRTSQLTTGELSESNLIIKKDEGMKEIMEKLKKFHIYIEFEDISEAEYLNKVTKAKANIKILNDNIYLVPNPVNSKLADVIKPMAKTSKFNYNNKSNDKQFVGL</sequence>
<evidence type="ECO:0000313" key="1">
    <source>
        <dbReference type="Proteomes" id="UP000038045"/>
    </source>
</evidence>
<reference evidence="2" key="1">
    <citation type="submission" date="2017-02" db="UniProtKB">
        <authorList>
            <consortium name="WormBaseParasite"/>
        </authorList>
    </citation>
    <scope>IDENTIFICATION</scope>
</reference>
<accession>A0A0N5A7E1</accession>
<protein>
    <submittedName>
        <fullName evidence="2">Uncharacterized protein</fullName>
    </submittedName>
</protein>
<keyword evidence="1" id="KW-1185">Reference proteome</keyword>
<name>A0A0N5A7E1_PARTI</name>